<dbReference type="EMBL" id="GDRN01089895">
    <property type="protein sequence ID" value="JAI60576.1"/>
    <property type="molecule type" value="Transcribed_RNA"/>
</dbReference>
<dbReference type="GO" id="GO:0008276">
    <property type="term" value="F:protein methyltransferase activity"/>
    <property type="evidence" value="ECO:0007669"/>
    <property type="project" value="UniProtKB-ARBA"/>
</dbReference>
<accession>A0A0N7ZB39</accession>
<dbReference type="GO" id="GO:0008757">
    <property type="term" value="F:S-adenosylmethionine-dependent methyltransferase activity"/>
    <property type="evidence" value="ECO:0007669"/>
    <property type="project" value="UniProtKB-ARBA"/>
</dbReference>
<dbReference type="InterPro" id="IPR053010">
    <property type="entry name" value="SET_SmydA-8"/>
</dbReference>
<evidence type="ECO:0000313" key="7">
    <source>
        <dbReference type="EMBL" id="JAI60576.1"/>
    </source>
</evidence>
<evidence type="ECO:0000256" key="4">
    <source>
        <dbReference type="PROSITE-ProRule" id="PRU00134"/>
    </source>
</evidence>
<dbReference type="CDD" id="cd20071">
    <property type="entry name" value="SET_SMYD"/>
    <property type="match status" value="1"/>
</dbReference>
<evidence type="ECO:0000256" key="5">
    <source>
        <dbReference type="SAM" id="Coils"/>
    </source>
</evidence>
<dbReference type="Gene3D" id="6.10.140.2220">
    <property type="match status" value="2"/>
</dbReference>
<dbReference type="Pfam" id="PF01753">
    <property type="entry name" value="zf-MYND"/>
    <property type="match status" value="1"/>
</dbReference>
<organism evidence="7">
    <name type="scientific">Scylla olivacea</name>
    <name type="common">Orange mud crab</name>
    <name type="synonym">Cancer olivacea</name>
    <dbReference type="NCBI Taxonomy" id="85551"/>
    <lineage>
        <taxon>Eukaryota</taxon>
        <taxon>Metazoa</taxon>
        <taxon>Ecdysozoa</taxon>
        <taxon>Arthropoda</taxon>
        <taxon>Crustacea</taxon>
        <taxon>Multicrustacea</taxon>
        <taxon>Malacostraca</taxon>
        <taxon>Eumalacostraca</taxon>
        <taxon>Eucarida</taxon>
        <taxon>Decapoda</taxon>
        <taxon>Pleocyemata</taxon>
        <taxon>Brachyura</taxon>
        <taxon>Eubrachyura</taxon>
        <taxon>Portunoidea</taxon>
        <taxon>Portunidae</taxon>
        <taxon>Portuninae</taxon>
        <taxon>Scylla</taxon>
    </lineage>
</organism>
<dbReference type="AlphaFoldDB" id="A0A0N7ZB39"/>
<evidence type="ECO:0000259" key="6">
    <source>
        <dbReference type="PROSITE" id="PS50865"/>
    </source>
</evidence>
<dbReference type="SUPFAM" id="SSF82199">
    <property type="entry name" value="SET domain"/>
    <property type="match status" value="1"/>
</dbReference>
<dbReference type="InterPro" id="IPR046341">
    <property type="entry name" value="SET_dom_sf"/>
</dbReference>
<feature type="domain" description="MYND-type" evidence="6">
    <location>
        <begin position="6"/>
        <end position="42"/>
    </location>
</feature>
<name>A0A0N7ZB39_SCYOL</name>
<evidence type="ECO:0000256" key="3">
    <source>
        <dbReference type="ARBA" id="ARBA00022833"/>
    </source>
</evidence>
<sequence>MGGGACGWCGKEAETRCTGCKEVFYCSRACQKEGWVAHKDACRPFTVTKTKDVGRLLVASRDLEVGEMILSEAPLVIGPRQDSEPLCLGCYRRTSGDYRCSQCSWPLCGRQCEASPDHQPECRVTRAAGITISLQQVPGSPSHPYELVMPLRCLVVAGQGGAEAQRWRTCTARLNTTRLHSSTTQQQQQQLQLEQEHIQQLQQVATALRDTFRLHSCPGVDASDASIVTILSLLQLNQVPTKMPYAEVMALYPMASLVSHSCMPNTKPQWKDGKLTLLASDPIAKGDPITGLYTDILWGTRARRDHLRHTRHVNCCCRRCSDPTELDTNFSALVCRRCRKNVLPSNPLDDTAPWVCRGCGLQVSVEEALALSLALGAAVEEALGNPTITSLETLQGEWLKKVHPNHYHLHAVKHSLLQLYARTQEKADNGDKDDTHWQEIAKKEAACKEFLTVCSRLDPSTAHTAHCVGLTFYEYHKTILQSAQRHFALNRISRQQLKKRMLLSKALLKKTMEIFRDEAPDTPEGQLCHTCEEEVIRIGKWMLAVGLV</sequence>
<evidence type="ECO:0000256" key="2">
    <source>
        <dbReference type="ARBA" id="ARBA00022771"/>
    </source>
</evidence>
<reference evidence="7" key="1">
    <citation type="submission" date="2015-09" db="EMBL/GenBank/DDBJ databases">
        <title>Scylla olivacea transcriptome.</title>
        <authorList>
            <person name="Ikhwanuddin M."/>
        </authorList>
    </citation>
    <scope>NUCLEOTIDE SEQUENCE</scope>
</reference>
<dbReference type="PROSITE" id="PS01360">
    <property type="entry name" value="ZF_MYND_1"/>
    <property type="match status" value="1"/>
</dbReference>
<dbReference type="GO" id="GO:0008170">
    <property type="term" value="F:N-methyltransferase activity"/>
    <property type="evidence" value="ECO:0007669"/>
    <property type="project" value="UniProtKB-ARBA"/>
</dbReference>
<dbReference type="PANTHER" id="PTHR46455">
    <property type="entry name" value="SET AND MYND DOMAIN CONTAINING, ARTHROPOD-SPECIFIC, MEMBER 4, ISOFORM A"/>
    <property type="match status" value="1"/>
</dbReference>
<dbReference type="GO" id="GO:0008270">
    <property type="term" value="F:zinc ion binding"/>
    <property type="evidence" value="ECO:0007669"/>
    <property type="project" value="UniProtKB-KW"/>
</dbReference>
<evidence type="ECO:0000256" key="1">
    <source>
        <dbReference type="ARBA" id="ARBA00022723"/>
    </source>
</evidence>
<dbReference type="Gene3D" id="1.10.220.160">
    <property type="match status" value="1"/>
</dbReference>
<proteinExistence type="predicted"/>
<dbReference type="InterPro" id="IPR002893">
    <property type="entry name" value="Znf_MYND"/>
</dbReference>
<dbReference type="InterPro" id="IPR001214">
    <property type="entry name" value="SET_dom"/>
</dbReference>
<dbReference type="PANTHER" id="PTHR46455:SF5">
    <property type="entry name" value="SET AND MYND DOMAIN CONTAINING, ARTHROPOD-SPECIFIC, MEMBER 4, ISOFORM A"/>
    <property type="match status" value="1"/>
</dbReference>
<dbReference type="SMART" id="SM00317">
    <property type="entry name" value="SET"/>
    <property type="match status" value="1"/>
</dbReference>
<feature type="coiled-coil region" evidence="5">
    <location>
        <begin position="184"/>
        <end position="211"/>
    </location>
</feature>
<dbReference type="PROSITE" id="PS50865">
    <property type="entry name" value="ZF_MYND_2"/>
    <property type="match status" value="1"/>
</dbReference>
<keyword evidence="3" id="KW-0862">Zinc</keyword>
<dbReference type="SUPFAM" id="SSF144232">
    <property type="entry name" value="HIT/MYND zinc finger-like"/>
    <property type="match status" value="1"/>
</dbReference>
<keyword evidence="1" id="KW-0479">Metal-binding</keyword>
<protein>
    <recommendedName>
        <fullName evidence="6">MYND-type domain-containing protein</fullName>
    </recommendedName>
</protein>
<keyword evidence="5" id="KW-0175">Coiled coil</keyword>
<keyword evidence="2 4" id="KW-0863">Zinc-finger</keyword>
<dbReference type="Gene3D" id="2.170.270.10">
    <property type="entry name" value="SET domain"/>
    <property type="match status" value="1"/>
</dbReference>